<comment type="subunit">
    <text evidence="12">Homodimer. Monomer. Interacts with TST. May interact with RELA.</text>
</comment>
<feature type="compositionally biased region" description="Basic and acidic residues" evidence="17">
    <location>
        <begin position="704"/>
        <end position="741"/>
    </location>
</feature>
<keyword evidence="9" id="KW-0408">Iron</keyword>
<dbReference type="Gene3D" id="3.60.15.10">
    <property type="entry name" value="Ribonuclease Z/Hydroxyacylglutathione hydrolase-like"/>
    <property type="match status" value="1"/>
</dbReference>
<dbReference type="SMART" id="SM00849">
    <property type="entry name" value="Lactamase_B"/>
    <property type="match status" value="1"/>
</dbReference>
<evidence type="ECO:0000256" key="2">
    <source>
        <dbReference type="ARBA" id="ARBA00004173"/>
    </source>
</evidence>
<feature type="compositionally biased region" description="Low complexity" evidence="17">
    <location>
        <begin position="755"/>
        <end position="765"/>
    </location>
</feature>
<dbReference type="Gene3D" id="2.30.42.10">
    <property type="match status" value="1"/>
</dbReference>
<dbReference type="GO" id="GO:0046872">
    <property type="term" value="F:metal ion binding"/>
    <property type="evidence" value="ECO:0007669"/>
    <property type="project" value="UniProtKB-KW"/>
</dbReference>
<dbReference type="PANTHER" id="PTHR43084:SF1">
    <property type="entry name" value="PERSULFIDE DIOXYGENASE ETHE1, MITOCHONDRIAL"/>
    <property type="match status" value="1"/>
</dbReference>
<feature type="compositionally biased region" description="Polar residues" evidence="17">
    <location>
        <begin position="636"/>
        <end position="652"/>
    </location>
</feature>
<sequence>LFTAFARLPTTLNEARWIGSYSKKINLCDTYKRRLVHTMSLPQRIPFTSDFFFRQLFDTESSTYSYLLADVNSGEAVIIDPVLEQAKRDAQLVKDLGFKLKYAINTHMHADHITGSGWLKQLTGCQSLIAAASGAKADRHLTEGDRIEFGRHAIDTLATPGHTNGCMSYVINEQGCVFTGDTLLIRGCGRTDFQEGSSKHLYENVHTKIFSLPEQYRIYPAHDYKGQLESSVWEEKRYNPRLTKNLEEFVKIMDNLNLPYPKKIDASLPANRECGVYDIPKEQRKGGSLGGTLSSRSTRSESKELRTALQDREAVIQNLRIQLCLGKLPRPSGPPLDESEKPAAEQKLQRLKAEAENKRIKIKNLKSALEKLDITDNIDIRIRQAELEYALGREELQMLSVVEEARALQARLEKSKPEAQTLYNIINSGVTLSLHAVTATSGRWAAQQRPEQSGFFVEWALEGDGLYKGDRILEINGKLVTSKTKEELQKHVGNSGKCQMVVLRKKSMPIPQKQLDQEKENNMRLQHRISYLEEQVRELQTVSVKELQQQKQQLTTNNAHVTSISISSPPSPSTPPDKPLIFQRGNYITTLVGGKPIELVAEEPPAHVTKTLIKENTHIDLRERLPQSHLYAMPSKSLSASRISINSDSAYMQQQKREKERQRERHVRQRDRERTHDALQQQQQLHREHLMARSVEQLNQYNGLERRPQRPSEAHTLRARLPSDMRSVKSLDFDSESETHKPATVRPTPPKKPLRLSLQRAQSLQTVELHANADLDRKRPMKRVHNKSGGSSASSPSDESVHNPQLIEHCSPMHTASLGRHKLI</sequence>
<feature type="non-terminal residue" evidence="19">
    <location>
        <position position="1"/>
    </location>
</feature>
<feature type="domain" description="Metallo-beta-lactamase" evidence="18">
    <location>
        <begin position="62"/>
        <end position="222"/>
    </location>
</feature>
<keyword evidence="4" id="KW-0479">Metal-binding</keyword>
<dbReference type="SMR" id="A0A0M4EDY9"/>
<evidence type="ECO:0000256" key="5">
    <source>
        <dbReference type="ARBA" id="ARBA00022946"/>
    </source>
</evidence>
<dbReference type="Pfam" id="PF00753">
    <property type="entry name" value="Lactamase_B"/>
    <property type="match status" value="1"/>
</dbReference>
<comment type="cofactor">
    <cofactor evidence="1">
        <name>Fe(2+)</name>
        <dbReference type="ChEBI" id="CHEBI:29033"/>
    </cofactor>
</comment>
<evidence type="ECO:0000256" key="15">
    <source>
        <dbReference type="ARBA" id="ARBA00077964"/>
    </source>
</evidence>
<evidence type="ECO:0000256" key="16">
    <source>
        <dbReference type="SAM" id="Coils"/>
    </source>
</evidence>
<dbReference type="CDD" id="cd07724">
    <property type="entry name" value="POD-like_MBL-fold"/>
    <property type="match status" value="1"/>
</dbReference>
<dbReference type="EMBL" id="CP012524">
    <property type="protein sequence ID" value="ALC41288.1"/>
    <property type="molecule type" value="Genomic_DNA"/>
</dbReference>
<dbReference type="SUPFAM" id="SSF50156">
    <property type="entry name" value="PDZ domain-like"/>
    <property type="match status" value="1"/>
</dbReference>
<keyword evidence="10" id="KW-0496">Mitochondrion</keyword>
<gene>
    <name evidence="19" type="ORF">Dbus_chr2Rg867</name>
</gene>
<evidence type="ECO:0000256" key="11">
    <source>
        <dbReference type="ARBA" id="ARBA00050990"/>
    </source>
</evidence>
<comment type="subcellular location">
    <subcellularLocation>
        <location evidence="2">Mitochondrion</location>
    </subcellularLocation>
</comment>
<feature type="coiled-coil region" evidence="16">
    <location>
        <begin position="341"/>
        <end position="375"/>
    </location>
</feature>
<evidence type="ECO:0000256" key="1">
    <source>
        <dbReference type="ARBA" id="ARBA00001954"/>
    </source>
</evidence>
<keyword evidence="6" id="KW-0223">Dioxygenase</keyword>
<evidence type="ECO:0000256" key="4">
    <source>
        <dbReference type="ARBA" id="ARBA00022723"/>
    </source>
</evidence>
<evidence type="ECO:0000256" key="7">
    <source>
        <dbReference type="ARBA" id="ARBA00022990"/>
    </source>
</evidence>
<dbReference type="SUPFAM" id="SSF56281">
    <property type="entry name" value="Metallo-hydrolase/oxidoreductase"/>
    <property type="match status" value="1"/>
</dbReference>
<reference evidence="19 20" key="1">
    <citation type="submission" date="2015-08" db="EMBL/GenBank/DDBJ databases">
        <title>Ancestral chromatin configuration constrains chromatin evolution on differentiating sex chromosomes in Drosophila.</title>
        <authorList>
            <person name="Zhou Q."/>
            <person name="Bachtrog D."/>
        </authorList>
    </citation>
    <scope>NUCLEOTIDE SEQUENCE [LARGE SCALE GENOMIC DNA]</scope>
    <source>
        <tissue evidence="19">Whole larvae</tissue>
    </source>
</reference>
<evidence type="ECO:0000256" key="17">
    <source>
        <dbReference type="SAM" id="MobiDB-lite"/>
    </source>
</evidence>
<evidence type="ECO:0000256" key="12">
    <source>
        <dbReference type="ARBA" id="ARBA00065219"/>
    </source>
</evidence>
<dbReference type="AlphaFoldDB" id="A0A0M4EDY9"/>
<accession>A0A0M4EDY9</accession>
<keyword evidence="8" id="KW-0560">Oxidoreductase</keyword>
<evidence type="ECO:0000313" key="20">
    <source>
        <dbReference type="Proteomes" id="UP000494163"/>
    </source>
</evidence>
<evidence type="ECO:0000256" key="13">
    <source>
        <dbReference type="ARBA" id="ARBA00066686"/>
    </source>
</evidence>
<dbReference type="OMA" id="MKRVHHN"/>
<keyword evidence="16" id="KW-0175">Coiled coil</keyword>
<keyword evidence="7" id="KW-0007">Acetylation</keyword>
<dbReference type="InterPro" id="IPR036866">
    <property type="entry name" value="RibonucZ/Hydroxyglut_hydro"/>
</dbReference>
<evidence type="ECO:0000256" key="3">
    <source>
        <dbReference type="ARBA" id="ARBA00006759"/>
    </source>
</evidence>
<feature type="region of interest" description="Disordered" evidence="17">
    <location>
        <begin position="279"/>
        <end position="306"/>
    </location>
</feature>
<dbReference type="PANTHER" id="PTHR43084">
    <property type="entry name" value="PERSULFIDE DIOXYGENASE ETHE1"/>
    <property type="match status" value="1"/>
</dbReference>
<dbReference type="OrthoDB" id="449487at2759"/>
<evidence type="ECO:0000256" key="8">
    <source>
        <dbReference type="ARBA" id="ARBA00023002"/>
    </source>
</evidence>
<keyword evidence="5" id="KW-0809">Transit peptide</keyword>
<evidence type="ECO:0000313" key="19">
    <source>
        <dbReference type="EMBL" id="ALC41288.1"/>
    </source>
</evidence>
<dbReference type="InterPro" id="IPR044528">
    <property type="entry name" value="POD-like_MBL-fold"/>
</dbReference>
<dbReference type="GO" id="GO:0050313">
    <property type="term" value="F:sulfur dioxygenase activity"/>
    <property type="evidence" value="ECO:0007669"/>
    <property type="project" value="UniProtKB-EC"/>
</dbReference>
<dbReference type="EC" id="1.13.11.18" evidence="13"/>
<feature type="region of interest" description="Disordered" evidence="17">
    <location>
        <begin position="633"/>
        <end position="685"/>
    </location>
</feature>
<dbReference type="GO" id="GO:0006749">
    <property type="term" value="P:glutathione metabolic process"/>
    <property type="evidence" value="ECO:0007669"/>
    <property type="project" value="InterPro"/>
</dbReference>
<proteinExistence type="inferred from homology"/>
<organism evidence="19 20">
    <name type="scientific">Drosophila busckii</name>
    <name type="common">Fruit fly</name>
    <dbReference type="NCBI Taxonomy" id="30019"/>
    <lineage>
        <taxon>Eukaryota</taxon>
        <taxon>Metazoa</taxon>
        <taxon>Ecdysozoa</taxon>
        <taxon>Arthropoda</taxon>
        <taxon>Hexapoda</taxon>
        <taxon>Insecta</taxon>
        <taxon>Pterygota</taxon>
        <taxon>Neoptera</taxon>
        <taxon>Endopterygota</taxon>
        <taxon>Diptera</taxon>
        <taxon>Brachycera</taxon>
        <taxon>Muscomorpha</taxon>
        <taxon>Ephydroidea</taxon>
        <taxon>Drosophilidae</taxon>
        <taxon>Drosophila</taxon>
    </lineage>
</organism>
<dbReference type="GO" id="GO:0070813">
    <property type="term" value="P:hydrogen sulfide metabolic process"/>
    <property type="evidence" value="ECO:0007669"/>
    <property type="project" value="TreeGrafter"/>
</dbReference>
<dbReference type="InterPro" id="IPR001279">
    <property type="entry name" value="Metallo-B-lactamas"/>
</dbReference>
<evidence type="ECO:0000256" key="14">
    <source>
        <dbReference type="ARBA" id="ARBA00067300"/>
    </source>
</evidence>
<feature type="region of interest" description="Disordered" evidence="17">
    <location>
        <begin position="551"/>
        <end position="576"/>
    </location>
</feature>
<evidence type="ECO:0000256" key="10">
    <source>
        <dbReference type="ARBA" id="ARBA00023128"/>
    </source>
</evidence>
<dbReference type="STRING" id="30019.A0A0M4EDY9"/>
<evidence type="ECO:0000256" key="9">
    <source>
        <dbReference type="ARBA" id="ARBA00023004"/>
    </source>
</evidence>
<dbReference type="Proteomes" id="UP000494163">
    <property type="component" value="Chromosome 2R"/>
</dbReference>
<keyword evidence="20" id="KW-1185">Reference proteome</keyword>
<comment type="similarity">
    <text evidence="3">Belongs to the metallo-beta-lactamase superfamily. Glyoxalase II family.</text>
</comment>
<comment type="catalytic activity">
    <reaction evidence="11">
        <text>S-sulfanylglutathione + O2 + H2O = sulfite + glutathione + 2 H(+)</text>
        <dbReference type="Rhea" id="RHEA:12981"/>
        <dbReference type="ChEBI" id="CHEBI:15377"/>
        <dbReference type="ChEBI" id="CHEBI:15378"/>
        <dbReference type="ChEBI" id="CHEBI:15379"/>
        <dbReference type="ChEBI" id="CHEBI:17359"/>
        <dbReference type="ChEBI" id="CHEBI:57925"/>
        <dbReference type="ChEBI" id="CHEBI:58905"/>
        <dbReference type="EC" id="1.13.11.18"/>
    </reaction>
</comment>
<dbReference type="FunFam" id="3.60.15.10:FF:000013">
    <property type="entry name" value="Persulfide dioxygenase ETHE1, mitochondrial"/>
    <property type="match status" value="1"/>
</dbReference>
<evidence type="ECO:0000256" key="6">
    <source>
        <dbReference type="ARBA" id="ARBA00022964"/>
    </source>
</evidence>
<dbReference type="InterPro" id="IPR036034">
    <property type="entry name" value="PDZ_sf"/>
</dbReference>
<evidence type="ECO:0000259" key="18">
    <source>
        <dbReference type="SMART" id="SM00849"/>
    </source>
</evidence>
<dbReference type="GO" id="GO:0031123">
    <property type="term" value="P:RNA 3'-end processing"/>
    <property type="evidence" value="ECO:0007669"/>
    <property type="project" value="UniProtKB-ARBA"/>
</dbReference>
<feature type="region of interest" description="Disordered" evidence="17">
    <location>
        <begin position="701"/>
        <end position="803"/>
    </location>
</feature>
<protein>
    <recommendedName>
        <fullName evidence="14">Persulfide dioxygenase ETHE1, mitochondrial</fullName>
        <ecNumber evidence="13">1.13.11.18</ecNumber>
    </recommendedName>
    <alternativeName>
        <fullName evidence="15">Sulfur dioxygenase ETHE1</fullName>
    </alternativeName>
</protein>
<feature type="compositionally biased region" description="Low complexity" evidence="17">
    <location>
        <begin position="788"/>
        <end position="798"/>
    </location>
</feature>
<dbReference type="InterPro" id="IPR051682">
    <property type="entry name" value="Mito_Persulfide_Diox"/>
</dbReference>
<dbReference type="GO" id="GO:0005739">
    <property type="term" value="C:mitochondrion"/>
    <property type="evidence" value="ECO:0007669"/>
    <property type="project" value="UniProtKB-SubCell"/>
</dbReference>
<name>A0A0M4EDY9_DROBS</name>
<feature type="compositionally biased region" description="Low complexity" evidence="17">
    <location>
        <begin position="551"/>
        <end position="568"/>
    </location>
</feature>